<dbReference type="Gene3D" id="1.10.720.30">
    <property type="entry name" value="SAP domain"/>
    <property type="match status" value="1"/>
</dbReference>
<evidence type="ECO:0000313" key="4">
    <source>
        <dbReference type="Proteomes" id="UP000254866"/>
    </source>
</evidence>
<feature type="compositionally biased region" description="Basic and acidic residues" evidence="1">
    <location>
        <begin position="76"/>
        <end position="94"/>
    </location>
</feature>
<feature type="compositionally biased region" description="Basic and acidic residues" evidence="1">
    <location>
        <begin position="164"/>
        <end position="174"/>
    </location>
</feature>
<name>A0A370TBR0_9HELO</name>
<feature type="compositionally biased region" description="Polar residues" evidence="1">
    <location>
        <begin position="124"/>
        <end position="135"/>
    </location>
</feature>
<sequence length="616" mass="67274">MTDWNKLKVVDLKAELKKRGLPQTGLKPALVARLTAAETEDGSESEATVQGDVAKQDANSATSPDTISPIQPSSDQKIDIPSDAPRRSPSEPKTEPAAAKAPSPIPQDLPAGEAQTEDLPAPSPSVTESSAQTNGLPLARPEEPLEDGNKRKRRSQSPPPTDTDLPRKRVRQVEAQESTGISTSSRGAVEAEAQNAANDRESEAGAGEVASSTDVAERAPEVNDVAMEDAPIESSPRRESRAGQVSGDHMVVDEKPKDAYVILHEESPSRPRNSKYKDLFSTQNPSPPLEKPTPRDSAPDAVETEPDHVISPAIHPATAALYIRDFMRPLNPGQLKNHLATLAAPPGRDPDPDVIVNFYLDPIRTHAFIHFTSVSAASRVRSVIHDRIWPDERTRKPLWADFIPVDKVEEWIQTENEIPGGRAMAKKWEVYYDVGEDRNVTTVLQEAGAAPHGEPTRKASNALQPPPTPTQPRGVEGAPSGPRAAQIRGQRTATNLSRLDQLFNCTTAKPALYWKPVDKALADKRLDNIDHATSKEYVSNRTGGDINRYTFEDGEVVVDRGPEIFPGIRPPMRDGPRGGGPRGGRGYQGRGGYGRGSERYDSYRNDMRDSRDNRRY</sequence>
<evidence type="ECO:0000256" key="1">
    <source>
        <dbReference type="SAM" id="MobiDB-lite"/>
    </source>
</evidence>
<dbReference type="PANTHER" id="PTHR47031:SF3">
    <property type="entry name" value="SAP DOMAIN-CONTAINING PROTEIN"/>
    <property type="match status" value="1"/>
</dbReference>
<dbReference type="STRING" id="2656787.A0A370TBR0"/>
<feature type="domain" description="SAP" evidence="2">
    <location>
        <begin position="4"/>
        <end position="38"/>
    </location>
</feature>
<comment type="caution">
    <text evidence="3">The sequence shown here is derived from an EMBL/GenBank/DDBJ whole genome shotgun (WGS) entry which is preliminary data.</text>
</comment>
<feature type="compositionally biased region" description="Polar residues" evidence="1">
    <location>
        <begin position="175"/>
        <end position="186"/>
    </location>
</feature>
<feature type="compositionally biased region" description="Basic and acidic residues" evidence="1">
    <location>
        <begin position="596"/>
        <end position="616"/>
    </location>
</feature>
<dbReference type="SUPFAM" id="SSF68906">
    <property type="entry name" value="SAP domain"/>
    <property type="match status" value="1"/>
</dbReference>
<dbReference type="AlphaFoldDB" id="A0A370TBR0"/>
<feature type="compositionally biased region" description="Polar residues" evidence="1">
    <location>
        <begin position="57"/>
        <end position="75"/>
    </location>
</feature>
<feature type="region of interest" description="Disordered" evidence="1">
    <location>
        <begin position="35"/>
        <end position="309"/>
    </location>
</feature>
<accession>A0A370TBR0</accession>
<feature type="compositionally biased region" description="Basic and acidic residues" evidence="1">
    <location>
        <begin position="140"/>
        <end position="149"/>
    </location>
</feature>
<protein>
    <recommendedName>
        <fullName evidence="2">SAP domain-containing protein</fullName>
    </recommendedName>
</protein>
<feature type="region of interest" description="Disordered" evidence="1">
    <location>
        <begin position="566"/>
        <end position="616"/>
    </location>
</feature>
<dbReference type="OrthoDB" id="5348404at2759"/>
<dbReference type="InterPro" id="IPR003034">
    <property type="entry name" value="SAP_dom"/>
</dbReference>
<dbReference type="PROSITE" id="PS50800">
    <property type="entry name" value="SAP"/>
    <property type="match status" value="1"/>
</dbReference>
<evidence type="ECO:0000313" key="3">
    <source>
        <dbReference type="EMBL" id="RDL31491.1"/>
    </source>
</evidence>
<evidence type="ECO:0000259" key="2">
    <source>
        <dbReference type="PROSITE" id="PS50800"/>
    </source>
</evidence>
<feature type="region of interest" description="Disordered" evidence="1">
    <location>
        <begin position="447"/>
        <end position="485"/>
    </location>
</feature>
<dbReference type="SMART" id="SM00513">
    <property type="entry name" value="SAP"/>
    <property type="match status" value="1"/>
</dbReference>
<gene>
    <name evidence="3" type="ORF">BP5553_09700</name>
</gene>
<feature type="compositionally biased region" description="Gly residues" evidence="1">
    <location>
        <begin position="577"/>
        <end position="595"/>
    </location>
</feature>
<dbReference type="InterPro" id="IPR036361">
    <property type="entry name" value="SAP_dom_sf"/>
</dbReference>
<dbReference type="GeneID" id="43602549"/>
<proteinExistence type="predicted"/>
<feature type="compositionally biased region" description="Basic and acidic residues" evidence="1">
    <location>
        <begin position="250"/>
        <end position="269"/>
    </location>
</feature>
<reference evidence="3 4" key="1">
    <citation type="journal article" date="2018" name="IMA Fungus">
        <title>IMA Genome-F 9: Draft genome sequence of Annulohypoxylon stygium, Aspergillus mulundensis, Berkeleyomyces basicola (syn. Thielaviopsis basicola), Ceratocystis smalleyi, two Cercospora beticola strains, Coleophoma cylindrospora, Fusarium fracticaudum, Phialophora cf. hyalina, and Morchella septimelata.</title>
        <authorList>
            <person name="Wingfield B.D."/>
            <person name="Bills G.F."/>
            <person name="Dong Y."/>
            <person name="Huang W."/>
            <person name="Nel W.J."/>
            <person name="Swalarsk-Parry B.S."/>
            <person name="Vaghefi N."/>
            <person name="Wilken P.M."/>
            <person name="An Z."/>
            <person name="de Beer Z.W."/>
            <person name="De Vos L."/>
            <person name="Chen L."/>
            <person name="Duong T.A."/>
            <person name="Gao Y."/>
            <person name="Hammerbacher A."/>
            <person name="Kikkert J.R."/>
            <person name="Li Y."/>
            <person name="Li H."/>
            <person name="Li K."/>
            <person name="Li Q."/>
            <person name="Liu X."/>
            <person name="Ma X."/>
            <person name="Naidoo K."/>
            <person name="Pethybridge S.J."/>
            <person name="Sun J."/>
            <person name="Steenkamp E.T."/>
            <person name="van der Nest M.A."/>
            <person name="van Wyk S."/>
            <person name="Wingfield M.J."/>
            <person name="Xiong C."/>
            <person name="Yue Q."/>
            <person name="Zhang X."/>
        </authorList>
    </citation>
    <scope>NUCLEOTIDE SEQUENCE [LARGE SCALE GENOMIC DNA]</scope>
    <source>
        <strain evidence="3 4">BP 5553</strain>
    </source>
</reference>
<dbReference type="PANTHER" id="PTHR47031">
    <property type="entry name" value="SAP DNA-BINDING DOMAIN-CONTAINING PROTEIN"/>
    <property type="match status" value="1"/>
</dbReference>
<dbReference type="RefSeq" id="XP_031865622.1">
    <property type="nucleotide sequence ID" value="XM_032018323.1"/>
</dbReference>
<dbReference type="Proteomes" id="UP000254866">
    <property type="component" value="Unassembled WGS sequence"/>
</dbReference>
<organism evidence="3 4">
    <name type="scientific">Venustampulla echinocandica</name>
    <dbReference type="NCBI Taxonomy" id="2656787"/>
    <lineage>
        <taxon>Eukaryota</taxon>
        <taxon>Fungi</taxon>
        <taxon>Dikarya</taxon>
        <taxon>Ascomycota</taxon>
        <taxon>Pezizomycotina</taxon>
        <taxon>Leotiomycetes</taxon>
        <taxon>Helotiales</taxon>
        <taxon>Pleuroascaceae</taxon>
        <taxon>Venustampulla</taxon>
    </lineage>
</organism>
<dbReference type="EMBL" id="NPIC01000012">
    <property type="protein sequence ID" value="RDL31491.1"/>
    <property type="molecule type" value="Genomic_DNA"/>
</dbReference>
<keyword evidence="4" id="KW-1185">Reference proteome</keyword>
<dbReference type="InterPro" id="IPR034257">
    <property type="entry name" value="Acinus_RRM"/>
</dbReference>
<dbReference type="Pfam" id="PF02037">
    <property type="entry name" value="SAP"/>
    <property type="match status" value="1"/>
</dbReference>
<dbReference type="CDD" id="cd12432">
    <property type="entry name" value="RRM_ACINU"/>
    <property type="match status" value="1"/>
</dbReference>